<dbReference type="InterPro" id="IPR010268">
    <property type="entry name" value="PaREP1"/>
</dbReference>
<dbReference type="GeneID" id="89336750"/>
<dbReference type="Pfam" id="PF05942">
    <property type="entry name" value="PaREP1"/>
    <property type="match status" value="1"/>
</dbReference>
<dbReference type="Proteomes" id="UP001432202">
    <property type="component" value="Chromosome"/>
</dbReference>
<proteinExistence type="predicted"/>
<dbReference type="RefSeq" id="WP_338598665.1">
    <property type="nucleotide sequence ID" value="NZ_CP146016.1"/>
</dbReference>
<sequence>MERDLLSVNEDYIYARIAEALSDGLLAIELFKRGFSRNSAGKAFSAVKALLSALVIKYNDKLVEIAKDEEERKWIMSKAHIVTTHSMKTLSMYLEKIGISVDTAVNLALDLHEYQYNGFEPDFSPYGKKDEVKNDMIKVINQIIQIIRQNFEIKDEEILRLKEKLKDGLEKFSKMN</sequence>
<organism evidence="1 2">
    <name type="scientific">Sulfolobus tengchongensis</name>
    <dbReference type="NCBI Taxonomy" id="207809"/>
    <lineage>
        <taxon>Archaea</taxon>
        <taxon>Thermoproteota</taxon>
        <taxon>Thermoprotei</taxon>
        <taxon>Sulfolobales</taxon>
        <taxon>Sulfolobaceae</taxon>
        <taxon>Sulfolobus</taxon>
    </lineage>
</organism>
<keyword evidence="2" id="KW-1185">Reference proteome</keyword>
<evidence type="ECO:0000313" key="1">
    <source>
        <dbReference type="EMBL" id="WWQ59485.1"/>
    </source>
</evidence>
<dbReference type="AlphaFoldDB" id="A0AAX4KYS8"/>
<reference evidence="1 2" key="1">
    <citation type="submission" date="2024-02" db="EMBL/GenBank/DDBJ databases">
        <title>STSV induces naive adaptation in Sulfolobus.</title>
        <authorList>
            <person name="Xiang X."/>
            <person name="Song M."/>
        </authorList>
    </citation>
    <scope>NUCLEOTIDE SEQUENCE [LARGE SCALE GENOMIC DNA]</scope>
    <source>
        <strain evidence="1 2">RT2</strain>
    </source>
</reference>
<evidence type="ECO:0000313" key="2">
    <source>
        <dbReference type="Proteomes" id="UP001432202"/>
    </source>
</evidence>
<accession>A0AAX4KYS8</accession>
<gene>
    <name evidence="1" type="ORF">V6M85_08240</name>
</gene>
<name>A0AAX4KYS8_9CREN</name>
<dbReference type="EMBL" id="CP146016">
    <property type="protein sequence ID" value="WWQ59485.1"/>
    <property type="molecule type" value="Genomic_DNA"/>
</dbReference>
<protein>
    <submittedName>
        <fullName evidence="1">PaREP1 family protein</fullName>
    </submittedName>
</protein>